<sequence>MPAQRSARTSLTSGRPKEARLRGASLVSVCIHSFNHAPFLPTAIESVLAQTYPHVEVVIVDDGSTDKSLEVARGYAARFPGRVKVFTHDGNAHRGIPATANLAVQKSGGPYWCGLSSDNAFVPDKVERQVAFLEEHPEVGIVYGPAKVIDATGHVLGFTFVRDLSREPDALPALLEGNCLQGQTVMLRRECLQKVGLEDENLTYSDWELWIRIAAHYKVAFLPGPVAYYRVHTTNTSVEQPLEVQRERHLEVMRTIEAKAPVIGGGLARPFNRAMVKLHLAYLYFCAADPDSAARAISAALEIEPAVLLDYRFLAGWLIRRQREVALFTRSEARDYIGWFTEYATAHVPPGMRRTGSLDPIWRLKFALLLGKYGFVVRQLLRRGELLLDALRAGRQ</sequence>
<reference evidence="2 3" key="1">
    <citation type="journal article" date="2019" name="Nat. Microbiol.">
        <title>Mediterranean grassland soil C-N compound turnover is dependent on rainfall and depth, and is mediated by genomically divergent microorganisms.</title>
        <authorList>
            <person name="Diamond S."/>
            <person name="Andeer P.F."/>
            <person name="Li Z."/>
            <person name="Crits-Christoph A."/>
            <person name="Burstein D."/>
            <person name="Anantharaman K."/>
            <person name="Lane K.R."/>
            <person name="Thomas B.C."/>
            <person name="Pan C."/>
            <person name="Northen T.R."/>
            <person name="Banfield J.F."/>
        </authorList>
    </citation>
    <scope>NUCLEOTIDE SEQUENCE [LARGE SCALE GENOMIC DNA]</scope>
    <source>
        <strain evidence="2">NP_7</strain>
    </source>
</reference>
<evidence type="ECO:0000259" key="1">
    <source>
        <dbReference type="Pfam" id="PF00535"/>
    </source>
</evidence>
<dbReference type="EMBL" id="VBAO01000244">
    <property type="protein sequence ID" value="TMI80062.1"/>
    <property type="molecule type" value="Genomic_DNA"/>
</dbReference>
<protein>
    <submittedName>
        <fullName evidence="2">Glycosyltransferase</fullName>
    </submittedName>
</protein>
<accession>A0A537J9N6</accession>
<keyword evidence="2" id="KW-0808">Transferase</keyword>
<dbReference type="Gene3D" id="3.90.550.10">
    <property type="entry name" value="Spore Coat Polysaccharide Biosynthesis Protein SpsA, Chain A"/>
    <property type="match status" value="1"/>
</dbReference>
<feature type="domain" description="Glycosyltransferase 2-like" evidence="1">
    <location>
        <begin position="28"/>
        <end position="154"/>
    </location>
</feature>
<gene>
    <name evidence="2" type="ORF">E6H04_09340</name>
</gene>
<comment type="caution">
    <text evidence="2">The sequence shown here is derived from an EMBL/GenBank/DDBJ whole genome shotgun (WGS) entry which is preliminary data.</text>
</comment>
<dbReference type="Pfam" id="PF00535">
    <property type="entry name" value="Glycos_transf_2"/>
    <property type="match status" value="1"/>
</dbReference>
<dbReference type="GO" id="GO:0016758">
    <property type="term" value="F:hexosyltransferase activity"/>
    <property type="evidence" value="ECO:0007669"/>
    <property type="project" value="UniProtKB-ARBA"/>
</dbReference>
<dbReference type="InterPro" id="IPR001173">
    <property type="entry name" value="Glyco_trans_2-like"/>
</dbReference>
<name>A0A537J9N6_9BACT</name>
<evidence type="ECO:0000313" key="3">
    <source>
        <dbReference type="Proteomes" id="UP000320048"/>
    </source>
</evidence>
<dbReference type="PANTHER" id="PTHR22916:SF3">
    <property type="entry name" value="UDP-GLCNAC:BETAGAL BETA-1,3-N-ACETYLGLUCOSAMINYLTRANSFERASE-LIKE PROTEIN 1"/>
    <property type="match status" value="1"/>
</dbReference>
<dbReference type="AlphaFoldDB" id="A0A537J9N6"/>
<dbReference type="Proteomes" id="UP000320048">
    <property type="component" value="Unassembled WGS sequence"/>
</dbReference>
<dbReference type="PANTHER" id="PTHR22916">
    <property type="entry name" value="GLYCOSYLTRANSFERASE"/>
    <property type="match status" value="1"/>
</dbReference>
<evidence type="ECO:0000313" key="2">
    <source>
        <dbReference type="EMBL" id="TMI80062.1"/>
    </source>
</evidence>
<proteinExistence type="predicted"/>
<dbReference type="SUPFAM" id="SSF53448">
    <property type="entry name" value="Nucleotide-diphospho-sugar transferases"/>
    <property type="match status" value="1"/>
</dbReference>
<dbReference type="InterPro" id="IPR029044">
    <property type="entry name" value="Nucleotide-diphossugar_trans"/>
</dbReference>
<organism evidence="2 3">
    <name type="scientific">Candidatus Segetimicrobium genomatis</name>
    <dbReference type="NCBI Taxonomy" id="2569760"/>
    <lineage>
        <taxon>Bacteria</taxon>
        <taxon>Bacillati</taxon>
        <taxon>Candidatus Sysuimicrobiota</taxon>
        <taxon>Candidatus Sysuimicrobiia</taxon>
        <taxon>Candidatus Sysuimicrobiales</taxon>
        <taxon>Candidatus Segetimicrobiaceae</taxon>
        <taxon>Candidatus Segetimicrobium</taxon>
    </lineage>
</organism>